<dbReference type="GO" id="GO:0008168">
    <property type="term" value="F:methyltransferase activity"/>
    <property type="evidence" value="ECO:0007669"/>
    <property type="project" value="InterPro"/>
</dbReference>
<dbReference type="OrthoDB" id="10037236at2759"/>
<dbReference type="Pfam" id="PF09004">
    <property type="entry name" value="ALKBH8_N"/>
    <property type="match status" value="1"/>
</dbReference>
<evidence type="ECO:0000313" key="3">
    <source>
        <dbReference type="Proteomes" id="UP001152622"/>
    </source>
</evidence>
<dbReference type="GO" id="GO:0016706">
    <property type="term" value="F:2-oxoglutarate-dependent dioxygenase activity"/>
    <property type="evidence" value="ECO:0007669"/>
    <property type="project" value="InterPro"/>
</dbReference>
<dbReference type="InterPro" id="IPR015095">
    <property type="entry name" value="AlkB_hom8_N"/>
</dbReference>
<evidence type="ECO:0000313" key="2">
    <source>
        <dbReference type="EMBL" id="KAJ8359021.1"/>
    </source>
</evidence>
<dbReference type="EMBL" id="JAINUF010000005">
    <property type="protein sequence ID" value="KAJ8359021.1"/>
    <property type="molecule type" value="Genomic_DNA"/>
</dbReference>
<name>A0A9Q1FHK2_SYNKA</name>
<accession>A0A9Q1FHK2</accession>
<organism evidence="2 3">
    <name type="scientific">Synaphobranchus kaupii</name>
    <name type="common">Kaup's arrowtooth eel</name>
    <dbReference type="NCBI Taxonomy" id="118154"/>
    <lineage>
        <taxon>Eukaryota</taxon>
        <taxon>Metazoa</taxon>
        <taxon>Chordata</taxon>
        <taxon>Craniata</taxon>
        <taxon>Vertebrata</taxon>
        <taxon>Euteleostomi</taxon>
        <taxon>Actinopterygii</taxon>
        <taxon>Neopterygii</taxon>
        <taxon>Teleostei</taxon>
        <taxon>Anguilliformes</taxon>
        <taxon>Synaphobranchidae</taxon>
        <taxon>Synaphobranchus</taxon>
    </lineage>
</organism>
<protein>
    <recommendedName>
        <fullName evidence="1">Alkylated DNA repair protein AlkB homologue 8 N-terminal domain-containing protein</fullName>
    </recommendedName>
</protein>
<feature type="domain" description="Alkylated DNA repair protein AlkB homologue 8 N-terminal" evidence="1">
    <location>
        <begin position="104"/>
        <end position="143"/>
    </location>
</feature>
<dbReference type="Proteomes" id="UP001152622">
    <property type="component" value="Chromosome 5"/>
</dbReference>
<keyword evidence="3" id="KW-1185">Reference proteome</keyword>
<evidence type="ECO:0000259" key="1">
    <source>
        <dbReference type="Pfam" id="PF09004"/>
    </source>
</evidence>
<gene>
    <name evidence="2" type="ORF">SKAU_G00155460</name>
</gene>
<sequence>MSDALHTSRAGLRALERSLQQSPLPRILTYADDTTIVGLISRDNEAAYRQEVERTVAWRKENDLVLNAKKTNKIIINFRTKKSTNTPILINNEPIPITDFSSKLNSNHLIKKAQQRLYFLRQLKKLRVEKGLLVQFYKAIVQSILTNIPSITVWYANTPQHTIKDMDRIISRAAKITGCKLPTLGSIHT</sequence>
<proteinExistence type="predicted"/>
<comment type="caution">
    <text evidence="2">The sequence shown here is derived from an EMBL/GenBank/DDBJ whole genome shotgun (WGS) entry which is preliminary data.</text>
</comment>
<dbReference type="AlphaFoldDB" id="A0A9Q1FHK2"/>
<reference evidence="2" key="1">
    <citation type="journal article" date="2023" name="Science">
        <title>Genome structures resolve the early diversification of teleost fishes.</title>
        <authorList>
            <person name="Parey E."/>
            <person name="Louis A."/>
            <person name="Montfort J."/>
            <person name="Bouchez O."/>
            <person name="Roques C."/>
            <person name="Iampietro C."/>
            <person name="Lluch J."/>
            <person name="Castinel A."/>
            <person name="Donnadieu C."/>
            <person name="Desvignes T."/>
            <person name="Floi Bucao C."/>
            <person name="Jouanno E."/>
            <person name="Wen M."/>
            <person name="Mejri S."/>
            <person name="Dirks R."/>
            <person name="Jansen H."/>
            <person name="Henkel C."/>
            <person name="Chen W.J."/>
            <person name="Zahm M."/>
            <person name="Cabau C."/>
            <person name="Klopp C."/>
            <person name="Thompson A.W."/>
            <person name="Robinson-Rechavi M."/>
            <person name="Braasch I."/>
            <person name="Lecointre G."/>
            <person name="Bobe J."/>
            <person name="Postlethwait J.H."/>
            <person name="Berthelot C."/>
            <person name="Roest Crollius H."/>
            <person name="Guiguen Y."/>
        </authorList>
    </citation>
    <scope>NUCLEOTIDE SEQUENCE</scope>
    <source>
        <strain evidence="2">WJC10195</strain>
    </source>
</reference>